<protein>
    <submittedName>
        <fullName evidence="2">Uncharacterized protein</fullName>
    </submittedName>
</protein>
<dbReference type="WBParaSite" id="sdigi.contig170.g5597.t1">
    <property type="protein sequence ID" value="sdigi.contig170.g5597.t1"/>
    <property type="gene ID" value="sdigi.contig170.g5597"/>
</dbReference>
<organism evidence="1 2">
    <name type="scientific">Setaria digitata</name>
    <dbReference type="NCBI Taxonomy" id="48799"/>
    <lineage>
        <taxon>Eukaryota</taxon>
        <taxon>Metazoa</taxon>
        <taxon>Ecdysozoa</taxon>
        <taxon>Nematoda</taxon>
        <taxon>Chromadorea</taxon>
        <taxon>Rhabditida</taxon>
        <taxon>Spirurina</taxon>
        <taxon>Spiruromorpha</taxon>
        <taxon>Filarioidea</taxon>
        <taxon>Setariidae</taxon>
        <taxon>Setaria</taxon>
    </lineage>
</organism>
<proteinExistence type="predicted"/>
<sequence>MKSMGLFDDFSTVQKVNAYLEQFFASENSITEAEWYESLPTDNERMEMIKLLKSLYKSSDNDDFCHPSVMDDYSNLTKSCTITLFKDTYCIVHERNTSRRYWGYVVIARNNGTKRNLHHSASHFQSDGDVCNESAAIFERTNSKTLVINGANRYAVKSGAKNQCQNKTFLADAAHNTETMYQTFNQAIYQLKKHFNTISFGAEIPHAESHCNLSGTTNVFGRYVNGVPEANVCYQSANKTQEPAMFVHIEQKRRVRDDWNLWTQIITEIF</sequence>
<dbReference type="AlphaFoldDB" id="A0A915PHA9"/>
<accession>A0A915PHA9</accession>
<keyword evidence="1" id="KW-1185">Reference proteome</keyword>
<evidence type="ECO:0000313" key="1">
    <source>
        <dbReference type="Proteomes" id="UP000887581"/>
    </source>
</evidence>
<reference evidence="2" key="1">
    <citation type="submission" date="2022-11" db="UniProtKB">
        <authorList>
            <consortium name="WormBaseParasite"/>
        </authorList>
    </citation>
    <scope>IDENTIFICATION</scope>
</reference>
<evidence type="ECO:0000313" key="2">
    <source>
        <dbReference type="WBParaSite" id="sdigi.contig170.g5597.t1"/>
    </source>
</evidence>
<dbReference type="Proteomes" id="UP000887581">
    <property type="component" value="Unplaced"/>
</dbReference>
<name>A0A915PHA9_9BILA</name>